<dbReference type="InterPro" id="IPR014151">
    <property type="entry name" value="DNA_helicase_AddA"/>
</dbReference>
<dbReference type="PROSITE" id="PS51198">
    <property type="entry name" value="UVRD_HELICASE_ATP_BIND"/>
    <property type="match status" value="1"/>
</dbReference>
<protein>
    <recommendedName>
        <fullName evidence="12">DNA 3'-5' helicase</fullName>
        <ecNumber evidence="12">5.6.2.4</ecNumber>
    </recommendedName>
    <alternativeName>
        <fullName evidence="13">DNA 3'-5' helicase II</fullName>
    </alternativeName>
</protein>
<feature type="domain" description="UvrD-like helicase C-terminal" evidence="17">
    <location>
        <begin position="534"/>
        <end position="807"/>
    </location>
</feature>
<evidence type="ECO:0000256" key="7">
    <source>
        <dbReference type="ARBA" id="ARBA00022840"/>
    </source>
</evidence>
<keyword evidence="4 15" id="KW-0378">Hydrolase</keyword>
<evidence type="ECO:0000256" key="2">
    <source>
        <dbReference type="ARBA" id="ARBA00022741"/>
    </source>
</evidence>
<dbReference type="GO" id="GO:0004386">
    <property type="term" value="F:helicase activity"/>
    <property type="evidence" value="ECO:0007669"/>
    <property type="project" value="UniProtKB-KW"/>
</dbReference>
<evidence type="ECO:0000256" key="4">
    <source>
        <dbReference type="ARBA" id="ARBA00022801"/>
    </source>
</evidence>
<evidence type="ECO:0000256" key="5">
    <source>
        <dbReference type="ARBA" id="ARBA00022806"/>
    </source>
</evidence>
<dbReference type="Gene3D" id="1.10.486.10">
    <property type="entry name" value="PCRA, domain 4"/>
    <property type="match status" value="1"/>
</dbReference>
<evidence type="ECO:0000256" key="9">
    <source>
        <dbReference type="ARBA" id="ARBA00023204"/>
    </source>
</evidence>
<keyword evidence="6" id="KW-0269">Exonuclease</keyword>
<dbReference type="InterPro" id="IPR014017">
    <property type="entry name" value="DNA_helicase_UvrD-like_C"/>
</dbReference>
<evidence type="ECO:0000313" key="19">
    <source>
        <dbReference type="Proteomes" id="UP001596292"/>
    </source>
</evidence>
<dbReference type="InterPro" id="IPR000212">
    <property type="entry name" value="DNA_helicase_UvrD/REP"/>
</dbReference>
<evidence type="ECO:0000313" key="18">
    <source>
        <dbReference type="EMBL" id="MFC6790315.1"/>
    </source>
</evidence>
<keyword evidence="19" id="KW-1185">Reference proteome</keyword>
<keyword evidence="8" id="KW-0238">DNA-binding</keyword>
<keyword evidence="10" id="KW-0413">Isomerase</keyword>
<dbReference type="InterPro" id="IPR027417">
    <property type="entry name" value="P-loop_NTPase"/>
</dbReference>
<name>A0ABW2BJK4_9HYPH</name>
<evidence type="ECO:0000256" key="13">
    <source>
        <dbReference type="ARBA" id="ARBA00034923"/>
    </source>
</evidence>
<evidence type="ECO:0000256" key="8">
    <source>
        <dbReference type="ARBA" id="ARBA00023125"/>
    </source>
</evidence>
<evidence type="ECO:0000256" key="10">
    <source>
        <dbReference type="ARBA" id="ARBA00023235"/>
    </source>
</evidence>
<sequence length="1162" mass="124633">MNSTAGQTLPETTRTIVVDPLTRENQRRAADPRASAWVSANAGAGKTKVLTDRVVRLLLDGSPPGRILCLTFTKAAAANMAIRVFQRLGRWVTQDDASLSAELTELTGERPSAERLRMARRLFARAVETPGGLKIETLHALCERLLHMFPFEANVPARFVVLDEMQAREMFAVETANVLADATQATETPVGIALSRVTAEATGEALHDAVRAAVRAHALMVSRDGLDGAFIRLRAELGLSAEEDADRIEGAILDNGLDDLTAIAAALQTGKASDATLAETVAEAHFAREAAPKGYDRSEAIEAYKAIFFTQKDDPKADKSLGTKSVPEPVKLALIEERDRLIPLFDRLRAARAHARTEALFTLAAEIHRRVEAQKARLGALDFDDLIRRALDLLSRVGAGWVLYKLDRGIDHVLVDEAQDTNPEQWAILRTLTQEFAAGEGAREGNRTRFAVGDPKQSIYGFQGADPREFAVTRAAWISESRSAGIAFADVPLTLSFRSTTMVLKAVDAVFAIDAHNDGLSEEDVRRPVHASARPHAAGAVELWDIAEPEATDEVSAWSAPVDTPDPGSPALRVARRVAAAVRTWTRDGDATGRIWRPGDILILVRKRGPAFEEVIRSLKGLGVPVAGQDRLEVSAHIAVADLVAIGRAGLLPADDLTLACALKTPLVGLTDEDLVRLAAGRDESETLQDALTRHAETGDKAAITARDALACWIDLAGALGPFGFYARLLGPMEGRAKLVSRLGGEAGDAIDVFLAAAAQAEGGEEAPSLGSFLARYLGAEAGHTVKRDLESGRDEVRVMTVHGSKGLEAPVVVILDGCEAFAGKDPPLLPMLGRDVVLPPVWAGKSQDCTATERVRAALGARARQEHNRLLYVAMTRAADRLIVAPFRGKIRETEAAWCRMIRAGMEATIGAGETIELAYGQAILWRDGAQIEGGTQPARSIESRPAEPDWLRRKVEAEAVAEAPLHPSGMLDAADGARLPPPRLGDAAARRRGLLVHALLQHLPRVEPSARRRAGLAYLVSRAPGLGEPALRGILGAVMRLIEDPALAPVFTDGARAEVSLSGRVSVGGIERPVTGRVDRLAVSDDTVTLADFKTGRPPPDEAPLPDAEASQIALYARLLSRIYPDKRIVPMLVWTSGPVIRILDEAAMDAALARVGIAG</sequence>
<keyword evidence="7 15" id="KW-0067">ATP-binding</keyword>
<dbReference type="InterPro" id="IPR011604">
    <property type="entry name" value="PDDEXK-like_dom_sf"/>
</dbReference>
<evidence type="ECO:0000256" key="12">
    <source>
        <dbReference type="ARBA" id="ARBA00034808"/>
    </source>
</evidence>
<dbReference type="Gene3D" id="3.90.320.10">
    <property type="match status" value="1"/>
</dbReference>
<dbReference type="EC" id="5.6.2.4" evidence="12"/>
<dbReference type="SUPFAM" id="SSF52540">
    <property type="entry name" value="P-loop containing nucleoside triphosphate hydrolases"/>
    <property type="match status" value="1"/>
</dbReference>
<dbReference type="NCBIfam" id="TIGR02784">
    <property type="entry name" value="addA_alphas"/>
    <property type="match status" value="1"/>
</dbReference>
<feature type="domain" description="UvrD-like helicase ATP-binding" evidence="16">
    <location>
        <begin position="19"/>
        <end position="500"/>
    </location>
</feature>
<dbReference type="Proteomes" id="UP001596292">
    <property type="component" value="Unassembled WGS sequence"/>
</dbReference>
<dbReference type="PANTHER" id="PTHR11070:SF2">
    <property type="entry name" value="ATP-DEPENDENT DNA HELICASE SRS2"/>
    <property type="match status" value="1"/>
</dbReference>
<keyword evidence="2 15" id="KW-0547">Nucleotide-binding</keyword>
<evidence type="ECO:0000256" key="6">
    <source>
        <dbReference type="ARBA" id="ARBA00022839"/>
    </source>
</evidence>
<dbReference type="PANTHER" id="PTHR11070">
    <property type="entry name" value="UVRD / RECB / PCRA DNA HELICASE FAMILY MEMBER"/>
    <property type="match status" value="1"/>
</dbReference>
<dbReference type="EMBL" id="JBHSWN010000001">
    <property type="protein sequence ID" value="MFC6790315.1"/>
    <property type="molecule type" value="Genomic_DNA"/>
</dbReference>
<gene>
    <name evidence="18" type="primary">addA</name>
    <name evidence="18" type="ORF">ACFQE0_12220</name>
</gene>
<evidence type="ECO:0000259" key="16">
    <source>
        <dbReference type="PROSITE" id="PS51198"/>
    </source>
</evidence>
<dbReference type="InterPro" id="IPR038726">
    <property type="entry name" value="PDDEXK_AddAB-type"/>
</dbReference>
<dbReference type="PROSITE" id="PS51217">
    <property type="entry name" value="UVRD_HELICASE_CTER"/>
    <property type="match status" value="1"/>
</dbReference>
<proteinExistence type="predicted"/>
<dbReference type="Pfam" id="PF13361">
    <property type="entry name" value="UvrD_C"/>
    <property type="match status" value="1"/>
</dbReference>
<evidence type="ECO:0000256" key="11">
    <source>
        <dbReference type="ARBA" id="ARBA00034617"/>
    </source>
</evidence>
<feature type="binding site" evidence="15">
    <location>
        <begin position="40"/>
        <end position="47"/>
    </location>
    <ligand>
        <name>ATP</name>
        <dbReference type="ChEBI" id="CHEBI:30616"/>
    </ligand>
</feature>
<comment type="catalytic activity">
    <reaction evidence="14">
        <text>ATP + H2O = ADP + phosphate + H(+)</text>
        <dbReference type="Rhea" id="RHEA:13065"/>
        <dbReference type="ChEBI" id="CHEBI:15377"/>
        <dbReference type="ChEBI" id="CHEBI:15378"/>
        <dbReference type="ChEBI" id="CHEBI:30616"/>
        <dbReference type="ChEBI" id="CHEBI:43474"/>
        <dbReference type="ChEBI" id="CHEBI:456216"/>
        <dbReference type="EC" id="5.6.2.4"/>
    </reaction>
</comment>
<dbReference type="Pfam" id="PF00580">
    <property type="entry name" value="UvrD-helicase"/>
    <property type="match status" value="1"/>
</dbReference>
<evidence type="ECO:0000256" key="3">
    <source>
        <dbReference type="ARBA" id="ARBA00022763"/>
    </source>
</evidence>
<comment type="caution">
    <text evidence="18">The sequence shown here is derived from an EMBL/GenBank/DDBJ whole genome shotgun (WGS) entry which is preliminary data.</text>
</comment>
<keyword evidence="5 15" id="KW-0347">Helicase</keyword>
<evidence type="ECO:0000256" key="15">
    <source>
        <dbReference type="PROSITE-ProRule" id="PRU00560"/>
    </source>
</evidence>
<evidence type="ECO:0000256" key="14">
    <source>
        <dbReference type="ARBA" id="ARBA00048988"/>
    </source>
</evidence>
<dbReference type="InterPro" id="IPR014016">
    <property type="entry name" value="UvrD-like_ATP-bd"/>
</dbReference>
<evidence type="ECO:0000256" key="1">
    <source>
        <dbReference type="ARBA" id="ARBA00022722"/>
    </source>
</evidence>
<comment type="catalytic activity">
    <reaction evidence="11">
        <text>Couples ATP hydrolysis with the unwinding of duplex DNA by translocating in the 3'-5' direction.</text>
        <dbReference type="EC" id="5.6.2.4"/>
    </reaction>
</comment>
<dbReference type="Pfam" id="PF12705">
    <property type="entry name" value="PDDEXK_1"/>
    <property type="match status" value="1"/>
</dbReference>
<accession>A0ABW2BJK4</accession>
<evidence type="ECO:0000259" key="17">
    <source>
        <dbReference type="PROSITE" id="PS51217"/>
    </source>
</evidence>
<keyword evidence="1" id="KW-0540">Nuclease</keyword>
<organism evidence="18 19">
    <name type="scientific">Methylobacterium komagatae</name>
    <dbReference type="NCBI Taxonomy" id="374425"/>
    <lineage>
        <taxon>Bacteria</taxon>
        <taxon>Pseudomonadati</taxon>
        <taxon>Pseudomonadota</taxon>
        <taxon>Alphaproteobacteria</taxon>
        <taxon>Hyphomicrobiales</taxon>
        <taxon>Methylobacteriaceae</taxon>
        <taxon>Methylobacterium</taxon>
    </lineage>
</organism>
<dbReference type="RefSeq" id="WP_378969966.1">
    <property type="nucleotide sequence ID" value="NZ_JBHSWN010000001.1"/>
</dbReference>
<keyword evidence="9" id="KW-0234">DNA repair</keyword>
<keyword evidence="3" id="KW-0227">DNA damage</keyword>
<dbReference type="Gene3D" id="3.40.50.300">
    <property type="entry name" value="P-loop containing nucleotide triphosphate hydrolases"/>
    <property type="match status" value="4"/>
</dbReference>
<reference evidence="19" key="1">
    <citation type="journal article" date="2019" name="Int. J. Syst. Evol. Microbiol.">
        <title>The Global Catalogue of Microorganisms (GCM) 10K type strain sequencing project: providing services to taxonomists for standard genome sequencing and annotation.</title>
        <authorList>
            <consortium name="The Broad Institute Genomics Platform"/>
            <consortium name="The Broad Institute Genome Sequencing Center for Infectious Disease"/>
            <person name="Wu L."/>
            <person name="Ma J."/>
        </authorList>
    </citation>
    <scope>NUCLEOTIDE SEQUENCE [LARGE SCALE GENOMIC DNA]</scope>
    <source>
        <strain evidence="19">CCUG 48316</strain>
    </source>
</reference>